<dbReference type="SMART" id="SM00879">
    <property type="entry name" value="Brix"/>
    <property type="match status" value="1"/>
</dbReference>
<protein>
    <submittedName>
        <fullName evidence="3">Probable Ribosome production factor 1</fullName>
    </submittedName>
</protein>
<name>A0A1L0AXE7_9ASCO</name>
<dbReference type="Proteomes" id="UP000183365">
    <property type="component" value="Unassembled WGS sequence"/>
</dbReference>
<dbReference type="GO" id="GO:0000466">
    <property type="term" value="P:maturation of 5.8S rRNA from tricistronic rRNA transcript (SSU-rRNA, 5.8S rRNA, LSU-rRNA)"/>
    <property type="evidence" value="ECO:0007669"/>
    <property type="project" value="EnsemblFungi"/>
</dbReference>
<evidence type="ECO:0000313" key="3">
    <source>
        <dbReference type="EMBL" id="SGZ38220.1"/>
    </source>
</evidence>
<dbReference type="GO" id="GO:0000055">
    <property type="term" value="P:ribosomal large subunit export from nucleus"/>
    <property type="evidence" value="ECO:0007669"/>
    <property type="project" value="EnsemblFungi"/>
</dbReference>
<feature type="compositionally biased region" description="Acidic residues" evidence="1">
    <location>
        <begin position="89"/>
        <end position="104"/>
    </location>
</feature>
<dbReference type="InterPro" id="IPR007109">
    <property type="entry name" value="Brix"/>
</dbReference>
<evidence type="ECO:0000313" key="4">
    <source>
        <dbReference type="Proteomes" id="UP000183365"/>
    </source>
</evidence>
<feature type="compositionally biased region" description="Basic and acidic residues" evidence="1">
    <location>
        <begin position="35"/>
        <end position="44"/>
    </location>
</feature>
<feature type="domain" description="Brix" evidence="2">
    <location>
        <begin position="126"/>
        <end position="309"/>
    </location>
</feature>
<keyword evidence="4" id="KW-1185">Reference proteome</keyword>
<dbReference type="GO" id="GO:0030687">
    <property type="term" value="C:preribosome, large subunit precursor"/>
    <property type="evidence" value="ECO:0007669"/>
    <property type="project" value="EnsemblFungi"/>
</dbReference>
<dbReference type="GO" id="GO:0000463">
    <property type="term" value="P:maturation of LSU-rRNA from tricistronic rRNA transcript (SSU-rRNA, 5.8S rRNA, LSU-rRNA)"/>
    <property type="evidence" value="ECO:0007669"/>
    <property type="project" value="EnsemblFungi"/>
</dbReference>
<evidence type="ECO:0000259" key="2">
    <source>
        <dbReference type="PROSITE" id="PS50833"/>
    </source>
</evidence>
<dbReference type="GO" id="GO:0042134">
    <property type="term" value="F:rRNA primary transcript binding"/>
    <property type="evidence" value="ECO:0007669"/>
    <property type="project" value="EnsemblFungi"/>
</dbReference>
<dbReference type="PANTHER" id="PTHR22734:SF3">
    <property type="entry name" value="RIBOSOME PRODUCTION FACTOR 1"/>
    <property type="match status" value="1"/>
</dbReference>
<feature type="region of interest" description="Disordered" evidence="1">
    <location>
        <begin position="86"/>
        <end position="106"/>
    </location>
</feature>
<dbReference type="EMBL" id="FQNF01000005">
    <property type="protein sequence ID" value="SGZ38220.1"/>
    <property type="molecule type" value="Genomic_DNA"/>
</dbReference>
<gene>
    <name evidence="3" type="ORF">HGUI_00420</name>
</gene>
<accession>A0A1L0AXE7</accession>
<dbReference type="Pfam" id="PF04427">
    <property type="entry name" value="Brix"/>
    <property type="match status" value="1"/>
</dbReference>
<evidence type="ECO:0000256" key="1">
    <source>
        <dbReference type="SAM" id="MobiDB-lite"/>
    </source>
</evidence>
<dbReference type="InterPro" id="IPR044281">
    <property type="entry name" value="IMP4/RPF1"/>
</dbReference>
<proteinExistence type="predicted"/>
<dbReference type="GO" id="GO:0005730">
    <property type="term" value="C:nucleolus"/>
    <property type="evidence" value="ECO:0007669"/>
    <property type="project" value="EnsemblFungi"/>
</dbReference>
<organism evidence="3 4">
    <name type="scientific">Hanseniaspora guilliermondii</name>
    <dbReference type="NCBI Taxonomy" id="56406"/>
    <lineage>
        <taxon>Eukaryota</taxon>
        <taxon>Fungi</taxon>
        <taxon>Dikarya</taxon>
        <taxon>Ascomycota</taxon>
        <taxon>Saccharomycotina</taxon>
        <taxon>Saccharomycetes</taxon>
        <taxon>Saccharomycodales</taxon>
        <taxon>Saccharomycodaceae</taxon>
        <taxon>Hanseniaspora</taxon>
    </lineage>
</organism>
<sequence>MVELNDIKNKLKRQELFGKIKHEKNKERHKLRKQREKEELENPELREKRLKENVPNTIDNMRVKDDSIDWEKNNIVVQESNELDIKKEEDEENIDSEEHNDDETSSEKIDELIKLLKVGLDSKAPPKIVLTTNINAKKLAYEFANSLMQIFTDVKFVKRKYGITVKEMCKFCNNRGYDFLMIINEDKKKITGLTVIKLPIGPSFYFKISSYINSKQIVGHGNATSHVPELILNNFQTKLGKTVGSLFQALFPQNPDIVGRQVITLHNQRDYIFFRRHRYIFRNEERVGLQELGPQFTMKLRRLQKGLKEDIEWEHKREMDKEKKKFYL</sequence>
<reference evidence="4" key="1">
    <citation type="submission" date="2016-11" db="EMBL/GenBank/DDBJ databases">
        <authorList>
            <person name="Guldener U."/>
        </authorList>
    </citation>
    <scope>NUCLEOTIDE SEQUENCE [LARGE SCALE GENOMIC DNA]</scope>
</reference>
<dbReference type="SUPFAM" id="SSF52954">
    <property type="entry name" value="Class II aaRS ABD-related"/>
    <property type="match status" value="1"/>
</dbReference>
<dbReference type="AlphaFoldDB" id="A0A1L0AXE7"/>
<dbReference type="VEuPathDB" id="FungiDB:HGUI_00420"/>
<dbReference type="PROSITE" id="PS50833">
    <property type="entry name" value="BRIX"/>
    <property type="match status" value="1"/>
</dbReference>
<dbReference type="OrthoDB" id="264354at2759"/>
<dbReference type="Gene3D" id="3.40.50.10480">
    <property type="entry name" value="Probable brix-domain ribosomal biogenesis protein"/>
    <property type="match status" value="1"/>
</dbReference>
<feature type="region of interest" description="Disordered" evidence="1">
    <location>
        <begin position="18"/>
        <end position="44"/>
    </location>
</feature>
<dbReference type="PANTHER" id="PTHR22734">
    <property type="entry name" value="U3 SMALL NUCLEOLAR RIBONUCLEOPROTEIN PROTEIN IMP4"/>
    <property type="match status" value="1"/>
</dbReference>